<dbReference type="PANTHER" id="PTHR12526">
    <property type="entry name" value="GLYCOSYLTRANSFERASE"/>
    <property type="match status" value="1"/>
</dbReference>
<accession>A0A917HM04</accession>
<gene>
    <name evidence="1" type="ORF">GCM10007415_15120</name>
</gene>
<dbReference type="Proteomes" id="UP000660862">
    <property type="component" value="Unassembled WGS sequence"/>
</dbReference>
<keyword evidence="2" id="KW-1185">Reference proteome</keyword>
<dbReference type="CDD" id="cd03801">
    <property type="entry name" value="GT4_PimA-like"/>
    <property type="match status" value="1"/>
</dbReference>
<comment type="caution">
    <text evidence="1">The sequence shown here is derived from an EMBL/GenBank/DDBJ whole genome shotgun (WGS) entry which is preliminary data.</text>
</comment>
<reference evidence="1" key="1">
    <citation type="journal article" date="2014" name="Int. J. Syst. Evol. Microbiol.">
        <title>Complete genome sequence of Corynebacterium casei LMG S-19264T (=DSM 44701T), isolated from a smear-ripened cheese.</title>
        <authorList>
            <consortium name="US DOE Joint Genome Institute (JGI-PGF)"/>
            <person name="Walter F."/>
            <person name="Albersmeier A."/>
            <person name="Kalinowski J."/>
            <person name="Ruckert C."/>
        </authorList>
    </citation>
    <scope>NUCLEOTIDE SEQUENCE</scope>
    <source>
        <strain evidence="1">CGMCC 1.12195</strain>
    </source>
</reference>
<dbReference type="Gene3D" id="3.40.50.2000">
    <property type="entry name" value="Glycogen Phosphorylase B"/>
    <property type="match status" value="2"/>
</dbReference>
<protein>
    <submittedName>
        <fullName evidence="1">Uncharacterized protein</fullName>
    </submittedName>
</protein>
<dbReference type="SUPFAM" id="SSF53756">
    <property type="entry name" value="UDP-Glycosyltransferase/glycogen phosphorylase"/>
    <property type="match status" value="1"/>
</dbReference>
<dbReference type="EMBL" id="BMER01000001">
    <property type="protein sequence ID" value="GGG83114.1"/>
    <property type="molecule type" value="Genomic_DNA"/>
</dbReference>
<dbReference type="AlphaFoldDB" id="A0A917HM04"/>
<sequence>MKHIALVNPFVPHYREEFYRKLSQRYRLDVFVYDGIQSGKNGFNISPFPTTGLKVASFLKKRFIAYDIRPFLSPKYDVIVLMLHFGHLSTWLLLFLNLFSRKRVILWGQGISVKRYLNEIDEPSLLLRWMIKMSDGIWIYTEPEAKLWRKLFPSKPILAINNTVSGLTGILNDNRVVPKSVLKEQFGIKEQVCLIFCARFNNSFRRIDLLIETIARLDNKRYGFIIIGDGALKPDFSTYTNVHDFGAVYDEKIKSQLFGIADIYFQPGWIGLSVVEAMAYGKPILTFRRSADTHQCVEYHYIEDGINGYIEDDIEHLLDRVNHTSLTVWSEMGNAARQIVAAQLSMEQMVDRAAKVVEAVTSNQVASIQQ</sequence>
<evidence type="ECO:0000313" key="1">
    <source>
        <dbReference type="EMBL" id="GGG83114.1"/>
    </source>
</evidence>
<dbReference type="Pfam" id="PF13692">
    <property type="entry name" value="Glyco_trans_1_4"/>
    <property type="match status" value="1"/>
</dbReference>
<reference evidence="1" key="2">
    <citation type="submission" date="2020-09" db="EMBL/GenBank/DDBJ databases">
        <authorList>
            <person name="Sun Q."/>
            <person name="Zhou Y."/>
        </authorList>
    </citation>
    <scope>NUCLEOTIDE SEQUENCE</scope>
    <source>
        <strain evidence="1">CGMCC 1.12195</strain>
    </source>
</reference>
<dbReference type="PANTHER" id="PTHR12526:SF630">
    <property type="entry name" value="GLYCOSYLTRANSFERASE"/>
    <property type="match status" value="1"/>
</dbReference>
<dbReference type="RefSeq" id="WP_188505282.1">
    <property type="nucleotide sequence ID" value="NZ_BMER01000001.1"/>
</dbReference>
<name>A0A917HM04_9SPHI</name>
<proteinExistence type="predicted"/>
<evidence type="ECO:0000313" key="2">
    <source>
        <dbReference type="Proteomes" id="UP000660862"/>
    </source>
</evidence>
<organism evidence="1 2">
    <name type="scientific">Parapedobacter pyrenivorans</name>
    <dbReference type="NCBI Taxonomy" id="1305674"/>
    <lineage>
        <taxon>Bacteria</taxon>
        <taxon>Pseudomonadati</taxon>
        <taxon>Bacteroidota</taxon>
        <taxon>Sphingobacteriia</taxon>
        <taxon>Sphingobacteriales</taxon>
        <taxon>Sphingobacteriaceae</taxon>
        <taxon>Parapedobacter</taxon>
    </lineage>
</organism>